<sequence length="99" mass="11797">MSYQFDIETAFLHGDMDMIVYIKQAKGYKQVGKENWVWRLNRSLYGTKQAPRMWKEKLTKFPADLDLFSLKSDESSLITRDYSLMLHIHVDDGFLIRKF</sequence>
<evidence type="ECO:0000313" key="2">
    <source>
        <dbReference type="EMBL" id="MBW0534727.1"/>
    </source>
</evidence>
<accession>A0A9Q3FAX9</accession>
<dbReference type="AlphaFoldDB" id="A0A9Q3FAX9"/>
<dbReference type="InterPro" id="IPR013103">
    <property type="entry name" value="RVT_2"/>
</dbReference>
<proteinExistence type="predicted"/>
<protein>
    <recommendedName>
        <fullName evidence="1">Reverse transcriptase Ty1/copia-type domain-containing protein</fullName>
    </recommendedName>
</protein>
<organism evidence="2 3">
    <name type="scientific">Austropuccinia psidii MF-1</name>
    <dbReference type="NCBI Taxonomy" id="1389203"/>
    <lineage>
        <taxon>Eukaryota</taxon>
        <taxon>Fungi</taxon>
        <taxon>Dikarya</taxon>
        <taxon>Basidiomycota</taxon>
        <taxon>Pucciniomycotina</taxon>
        <taxon>Pucciniomycetes</taxon>
        <taxon>Pucciniales</taxon>
        <taxon>Sphaerophragmiaceae</taxon>
        <taxon>Austropuccinia</taxon>
    </lineage>
</organism>
<dbReference type="EMBL" id="AVOT02039628">
    <property type="protein sequence ID" value="MBW0534727.1"/>
    <property type="molecule type" value="Genomic_DNA"/>
</dbReference>
<dbReference type="Proteomes" id="UP000765509">
    <property type="component" value="Unassembled WGS sequence"/>
</dbReference>
<dbReference type="Pfam" id="PF07727">
    <property type="entry name" value="RVT_2"/>
    <property type="match status" value="1"/>
</dbReference>
<dbReference type="OrthoDB" id="1747567at2759"/>
<gene>
    <name evidence="2" type="ORF">O181_074442</name>
</gene>
<evidence type="ECO:0000313" key="3">
    <source>
        <dbReference type="Proteomes" id="UP000765509"/>
    </source>
</evidence>
<name>A0A9Q3FAX9_9BASI</name>
<evidence type="ECO:0000259" key="1">
    <source>
        <dbReference type="Pfam" id="PF07727"/>
    </source>
</evidence>
<reference evidence="2" key="1">
    <citation type="submission" date="2021-03" db="EMBL/GenBank/DDBJ databases">
        <title>Draft genome sequence of rust myrtle Austropuccinia psidii MF-1, a brazilian biotype.</title>
        <authorList>
            <person name="Quecine M.C."/>
            <person name="Pachon D.M.R."/>
            <person name="Bonatelli M.L."/>
            <person name="Correr F.H."/>
            <person name="Franceschini L.M."/>
            <person name="Leite T.F."/>
            <person name="Margarido G.R.A."/>
            <person name="Almeida C.A."/>
            <person name="Ferrarezi J.A."/>
            <person name="Labate C.A."/>
        </authorList>
    </citation>
    <scope>NUCLEOTIDE SEQUENCE</scope>
    <source>
        <strain evidence="2">MF-1</strain>
    </source>
</reference>
<keyword evidence="3" id="KW-1185">Reference proteome</keyword>
<comment type="caution">
    <text evidence="2">The sequence shown here is derived from an EMBL/GenBank/DDBJ whole genome shotgun (WGS) entry which is preliminary data.</text>
</comment>
<feature type="domain" description="Reverse transcriptase Ty1/copia-type" evidence="1">
    <location>
        <begin position="3"/>
        <end position="95"/>
    </location>
</feature>